<protein>
    <submittedName>
        <fullName evidence="1">Uncharacterized protein</fullName>
    </submittedName>
</protein>
<evidence type="ECO:0000313" key="1">
    <source>
        <dbReference type="EMBL" id="QPH04153.1"/>
    </source>
</evidence>
<sequence>MPLNGSLEASSIYISLNTRPERGTYHWGLILTDLHTNPVLHHASNRTGPWTYEEKIAKPDQSLTLIVLRLVGKVKSHSRTREVIKDIPADGSPSQRTGESFSCRIWVKDVLMSLHECEEIVLPETIDKLEILAVKNGLKYAPFAESGQGATVINDTS</sequence>
<dbReference type="AlphaFoldDB" id="A0A7S9KU42"/>
<gene>
    <name evidence="1" type="ORF">C2857_000927</name>
</gene>
<dbReference type="OrthoDB" id="3016366at2759"/>
<dbReference type="EMBL" id="CP031388">
    <property type="protein sequence ID" value="QPH04153.1"/>
    <property type="molecule type" value="Genomic_DNA"/>
</dbReference>
<dbReference type="Proteomes" id="UP000594364">
    <property type="component" value="Chromosome 4"/>
</dbReference>
<evidence type="ECO:0000313" key="2">
    <source>
        <dbReference type="Proteomes" id="UP000594364"/>
    </source>
</evidence>
<name>A0A7S9KU42_EPIFF</name>
<organism evidence="1 2">
    <name type="scientific">Epichloe festucae (strain Fl1)</name>
    <dbReference type="NCBI Taxonomy" id="877507"/>
    <lineage>
        <taxon>Eukaryota</taxon>
        <taxon>Fungi</taxon>
        <taxon>Dikarya</taxon>
        <taxon>Ascomycota</taxon>
        <taxon>Pezizomycotina</taxon>
        <taxon>Sordariomycetes</taxon>
        <taxon>Hypocreomycetidae</taxon>
        <taxon>Hypocreales</taxon>
        <taxon>Clavicipitaceae</taxon>
        <taxon>Epichloe</taxon>
    </lineage>
</organism>
<dbReference type="InterPro" id="IPR054208">
    <property type="entry name" value="DUF6914"/>
</dbReference>
<proteinExistence type="predicted"/>
<keyword evidence="2" id="KW-1185">Reference proteome</keyword>
<accession>A0A7S9KU42</accession>
<dbReference type="Pfam" id="PF21858">
    <property type="entry name" value="DUF6914"/>
    <property type="match status" value="1"/>
</dbReference>
<reference evidence="1 2" key="1">
    <citation type="journal article" date="2018" name="PLoS Genet.">
        <title>Repeat elements organise 3D genome structure and mediate transcription in the filamentous fungus Epichloe festucae.</title>
        <authorList>
            <person name="Winter D.J."/>
            <person name="Ganley A.R.D."/>
            <person name="Young C.A."/>
            <person name="Liachko I."/>
            <person name="Schardl C.L."/>
            <person name="Dupont P.Y."/>
            <person name="Berry D."/>
            <person name="Ram A."/>
            <person name="Scott B."/>
            <person name="Cox M.P."/>
        </authorList>
    </citation>
    <scope>NUCLEOTIDE SEQUENCE [LARGE SCALE GENOMIC DNA]</scope>
    <source>
        <strain evidence="1 2">Fl1</strain>
    </source>
</reference>